<accession>A0A4R2NRA8</accession>
<protein>
    <recommendedName>
        <fullName evidence="6">TrbL/VirB6 plasmid conjugal transfer protein</fullName>
    </recommendedName>
</protein>
<evidence type="ECO:0000313" key="4">
    <source>
        <dbReference type="EMBL" id="TCP24443.1"/>
    </source>
</evidence>
<evidence type="ECO:0000256" key="1">
    <source>
        <dbReference type="SAM" id="MobiDB-lite"/>
    </source>
</evidence>
<keyword evidence="2" id="KW-0812">Transmembrane</keyword>
<dbReference type="InterPro" id="IPR046084">
    <property type="entry name" value="TrbL_4"/>
</dbReference>
<keyword evidence="2" id="KW-0472">Membrane</keyword>
<feature type="compositionally biased region" description="Basic and acidic residues" evidence="1">
    <location>
        <begin position="53"/>
        <end position="72"/>
    </location>
</feature>
<feature type="region of interest" description="Disordered" evidence="1">
    <location>
        <begin position="32"/>
        <end position="75"/>
    </location>
</feature>
<keyword evidence="5" id="KW-1185">Reference proteome</keyword>
<feature type="transmembrane region" description="Helical" evidence="2">
    <location>
        <begin position="173"/>
        <end position="193"/>
    </location>
</feature>
<evidence type="ECO:0008006" key="6">
    <source>
        <dbReference type="Google" id="ProtNLM"/>
    </source>
</evidence>
<gene>
    <name evidence="4" type="ORF">EV207_1253</name>
</gene>
<keyword evidence="3" id="KW-0732">Signal</keyword>
<dbReference type="Pfam" id="PF19597">
    <property type="entry name" value="TrbL_4"/>
    <property type="match status" value="1"/>
</dbReference>
<name>A0A4R2NRA8_9BACL</name>
<sequence>MLQKKRKKMLLILVAMFLFLFIFMPSANAKEPSTDSLEHGGNSLDQEINKPSSEIRNEIDSDTKKQGGKYKENNLGIKEGAKGDLYHAHKKAFDKWEDDVPGGGVFVDLIKKLNYTKGKFECGHFDVLCNVVNIGYVTGGSIIGALLDPISKLAITPEKILDDNNLNKFKESFSTFTNSLLAVFILFQLMKIYSYRMVNHSDTINVLNEKIVKIAFACIFLFSYDLVFRFILAIQYRVNYGIFDYISQSKELTNNIMLNLLLTPNGTLFIILILIYAVLLGILFIQMLYTFALVGVFFVVGPVAVVTMVNDEYNMFSMWLRTIISRFLTLALQGLCVVLCFSFASDISFVIEGDGTAFFMKKITSIAFLMVGLAIPSLLKEFGNSSGSGRGAISGVKTVTRMFRR</sequence>
<reference evidence="4 5" key="1">
    <citation type="submission" date="2019-03" db="EMBL/GenBank/DDBJ databases">
        <title>Genomic Encyclopedia of Type Strains, Phase IV (KMG-IV): sequencing the most valuable type-strain genomes for metagenomic binning, comparative biology and taxonomic classification.</title>
        <authorList>
            <person name="Goeker M."/>
        </authorList>
    </citation>
    <scope>NUCLEOTIDE SEQUENCE [LARGE SCALE GENOMIC DNA]</scope>
    <source>
        <strain evidence="4 5">DSM 19377</strain>
    </source>
</reference>
<evidence type="ECO:0000256" key="2">
    <source>
        <dbReference type="SAM" id="Phobius"/>
    </source>
</evidence>
<feature type="transmembrane region" description="Helical" evidence="2">
    <location>
        <begin position="214"/>
        <end position="236"/>
    </location>
</feature>
<dbReference type="OrthoDB" id="2971760at2"/>
<keyword evidence="2" id="KW-1133">Transmembrane helix</keyword>
<evidence type="ECO:0000313" key="5">
    <source>
        <dbReference type="Proteomes" id="UP000295416"/>
    </source>
</evidence>
<feature type="transmembrane region" description="Helical" evidence="2">
    <location>
        <begin position="256"/>
        <end position="284"/>
    </location>
</feature>
<organism evidence="4 5">
    <name type="scientific">Scopulibacillus darangshiensis</name>
    <dbReference type="NCBI Taxonomy" id="442528"/>
    <lineage>
        <taxon>Bacteria</taxon>
        <taxon>Bacillati</taxon>
        <taxon>Bacillota</taxon>
        <taxon>Bacilli</taxon>
        <taxon>Bacillales</taxon>
        <taxon>Sporolactobacillaceae</taxon>
        <taxon>Scopulibacillus</taxon>
    </lineage>
</organism>
<proteinExistence type="predicted"/>
<dbReference type="EMBL" id="SLXK01000025">
    <property type="protein sequence ID" value="TCP24443.1"/>
    <property type="molecule type" value="Genomic_DNA"/>
</dbReference>
<feature type="signal peptide" evidence="3">
    <location>
        <begin position="1"/>
        <end position="29"/>
    </location>
</feature>
<feature type="compositionally biased region" description="Polar residues" evidence="1">
    <location>
        <begin position="43"/>
        <end position="52"/>
    </location>
</feature>
<feature type="transmembrane region" description="Helical" evidence="2">
    <location>
        <begin position="330"/>
        <end position="351"/>
    </location>
</feature>
<evidence type="ECO:0000256" key="3">
    <source>
        <dbReference type="SAM" id="SignalP"/>
    </source>
</evidence>
<comment type="caution">
    <text evidence="4">The sequence shown here is derived from an EMBL/GenBank/DDBJ whole genome shotgun (WGS) entry which is preliminary data.</text>
</comment>
<feature type="transmembrane region" description="Helical" evidence="2">
    <location>
        <begin position="291"/>
        <end position="310"/>
    </location>
</feature>
<dbReference type="RefSeq" id="WP_132747003.1">
    <property type="nucleotide sequence ID" value="NZ_SLXK01000025.1"/>
</dbReference>
<feature type="chain" id="PRO_5020572050" description="TrbL/VirB6 plasmid conjugal transfer protein" evidence="3">
    <location>
        <begin position="30"/>
        <end position="405"/>
    </location>
</feature>
<dbReference type="Proteomes" id="UP000295416">
    <property type="component" value="Unassembled WGS sequence"/>
</dbReference>
<dbReference type="AlphaFoldDB" id="A0A4R2NRA8"/>